<name>A0AAV0ETR8_9ASTE</name>
<reference evidence="1" key="1">
    <citation type="submission" date="2022-07" db="EMBL/GenBank/DDBJ databases">
        <authorList>
            <person name="Macas J."/>
            <person name="Novak P."/>
            <person name="Neumann P."/>
        </authorList>
    </citation>
    <scope>NUCLEOTIDE SEQUENCE</scope>
</reference>
<keyword evidence="2" id="KW-1185">Reference proteome</keyword>
<accession>A0AAV0ETR8</accession>
<evidence type="ECO:0000313" key="2">
    <source>
        <dbReference type="Proteomes" id="UP001152523"/>
    </source>
</evidence>
<organism evidence="1 2">
    <name type="scientific">Cuscuta epithymum</name>
    <dbReference type="NCBI Taxonomy" id="186058"/>
    <lineage>
        <taxon>Eukaryota</taxon>
        <taxon>Viridiplantae</taxon>
        <taxon>Streptophyta</taxon>
        <taxon>Embryophyta</taxon>
        <taxon>Tracheophyta</taxon>
        <taxon>Spermatophyta</taxon>
        <taxon>Magnoliopsida</taxon>
        <taxon>eudicotyledons</taxon>
        <taxon>Gunneridae</taxon>
        <taxon>Pentapetalae</taxon>
        <taxon>asterids</taxon>
        <taxon>lamiids</taxon>
        <taxon>Solanales</taxon>
        <taxon>Convolvulaceae</taxon>
        <taxon>Cuscuteae</taxon>
        <taxon>Cuscuta</taxon>
        <taxon>Cuscuta subgen. Cuscuta</taxon>
    </lineage>
</organism>
<dbReference type="EMBL" id="CAMAPF010000943">
    <property type="protein sequence ID" value="CAH9126668.1"/>
    <property type="molecule type" value="Genomic_DNA"/>
</dbReference>
<protein>
    <submittedName>
        <fullName evidence="1">Uncharacterized protein</fullName>
    </submittedName>
</protein>
<dbReference type="AlphaFoldDB" id="A0AAV0ETR8"/>
<evidence type="ECO:0000313" key="1">
    <source>
        <dbReference type="EMBL" id="CAH9126668.1"/>
    </source>
</evidence>
<dbReference type="Proteomes" id="UP001152523">
    <property type="component" value="Unassembled WGS sequence"/>
</dbReference>
<comment type="caution">
    <text evidence="1">The sequence shown here is derived from an EMBL/GenBank/DDBJ whole genome shotgun (WGS) entry which is preliminary data.</text>
</comment>
<proteinExistence type="predicted"/>
<gene>
    <name evidence="1" type="ORF">CEPIT_LOCUS27714</name>
</gene>
<sequence length="100" mass="10963">MFSSPNRTILLLFKTYGLFNFILTPITFNARSIHYSAHCLLSASYEPSSPLLHGLVSSSLQRSAAFFFSANQTGPLHAAYKSDFDRFVTDVAALAGEVVV</sequence>